<dbReference type="PANTHER" id="PTHR45527">
    <property type="entry name" value="NONRIBOSOMAL PEPTIDE SYNTHETASE"/>
    <property type="match status" value="1"/>
</dbReference>
<reference evidence="5 6" key="1">
    <citation type="submission" date="2023-04" db="EMBL/GenBank/DDBJ databases">
        <title>Genome of Basidiobolus ranarum AG-B5.</title>
        <authorList>
            <person name="Stajich J.E."/>
            <person name="Carter-House D."/>
            <person name="Gryganskyi A."/>
        </authorList>
    </citation>
    <scope>NUCLEOTIDE SEQUENCE [LARGE SCALE GENOMIC DNA]</scope>
    <source>
        <strain evidence="5 6">AG-B5</strain>
    </source>
</reference>
<dbReference type="SUPFAM" id="SSF56801">
    <property type="entry name" value="Acetyl-CoA synthetase-like"/>
    <property type="match status" value="1"/>
</dbReference>
<proteinExistence type="predicted"/>
<protein>
    <recommendedName>
        <fullName evidence="4">Carrier domain-containing protein</fullName>
    </recommendedName>
</protein>
<dbReference type="PROSITE" id="PS50075">
    <property type="entry name" value="CARRIER"/>
    <property type="match status" value="1"/>
</dbReference>
<dbReference type="PROSITE" id="PS00455">
    <property type="entry name" value="AMP_BINDING"/>
    <property type="match status" value="1"/>
</dbReference>
<name>A0ABR2W4K4_9FUNG</name>
<dbReference type="InterPro" id="IPR001242">
    <property type="entry name" value="Condensation_dom"/>
</dbReference>
<dbReference type="Gene3D" id="2.30.38.10">
    <property type="entry name" value="Luciferase, Domain 3"/>
    <property type="match status" value="1"/>
</dbReference>
<comment type="caution">
    <text evidence="5">The sequence shown here is derived from an EMBL/GenBank/DDBJ whole genome shotgun (WGS) entry which is preliminary data.</text>
</comment>
<dbReference type="Pfam" id="PF00550">
    <property type="entry name" value="PP-binding"/>
    <property type="match status" value="1"/>
</dbReference>
<keyword evidence="6" id="KW-1185">Reference proteome</keyword>
<dbReference type="Pfam" id="PF00975">
    <property type="entry name" value="Thioesterase"/>
    <property type="match status" value="1"/>
</dbReference>
<dbReference type="InterPro" id="IPR001031">
    <property type="entry name" value="Thioesterase"/>
</dbReference>
<dbReference type="NCBIfam" id="TIGR01733">
    <property type="entry name" value="AA-adenyl-dom"/>
    <property type="match status" value="1"/>
</dbReference>
<dbReference type="InterPro" id="IPR045851">
    <property type="entry name" value="AMP-bd_C_sf"/>
</dbReference>
<evidence type="ECO:0000256" key="1">
    <source>
        <dbReference type="ARBA" id="ARBA00022450"/>
    </source>
</evidence>
<gene>
    <name evidence="5" type="ORF">K7432_005144</name>
</gene>
<dbReference type="EMBL" id="JASJQH010007070">
    <property type="protein sequence ID" value="KAK9718856.1"/>
    <property type="molecule type" value="Genomic_DNA"/>
</dbReference>
<evidence type="ECO:0000313" key="5">
    <source>
        <dbReference type="EMBL" id="KAK9718856.1"/>
    </source>
</evidence>
<evidence type="ECO:0000256" key="3">
    <source>
        <dbReference type="ARBA" id="ARBA00022598"/>
    </source>
</evidence>
<dbReference type="CDD" id="cd05930">
    <property type="entry name" value="A_NRPS"/>
    <property type="match status" value="1"/>
</dbReference>
<dbReference type="InterPro" id="IPR036736">
    <property type="entry name" value="ACP-like_sf"/>
</dbReference>
<dbReference type="Proteomes" id="UP001479436">
    <property type="component" value="Unassembled WGS sequence"/>
</dbReference>
<dbReference type="Gene3D" id="3.30.559.30">
    <property type="entry name" value="Nonribosomal peptide synthetase, condensation domain"/>
    <property type="match status" value="1"/>
</dbReference>
<dbReference type="InterPro" id="IPR006162">
    <property type="entry name" value="Ppantetheine_attach_site"/>
</dbReference>
<dbReference type="Gene3D" id="3.40.50.1820">
    <property type="entry name" value="alpha/beta hydrolase"/>
    <property type="match status" value="1"/>
</dbReference>
<evidence type="ECO:0000313" key="6">
    <source>
        <dbReference type="Proteomes" id="UP001479436"/>
    </source>
</evidence>
<dbReference type="InterPro" id="IPR029058">
    <property type="entry name" value="AB_hydrolase_fold"/>
</dbReference>
<dbReference type="PANTHER" id="PTHR45527:SF1">
    <property type="entry name" value="FATTY ACID SYNTHASE"/>
    <property type="match status" value="1"/>
</dbReference>
<dbReference type="Pfam" id="PF13193">
    <property type="entry name" value="AMP-binding_C"/>
    <property type="match status" value="1"/>
</dbReference>
<dbReference type="Gene3D" id="3.30.300.30">
    <property type="match status" value="1"/>
</dbReference>
<dbReference type="SUPFAM" id="SSF52777">
    <property type="entry name" value="CoA-dependent acyltransferases"/>
    <property type="match status" value="1"/>
</dbReference>
<keyword evidence="1" id="KW-0596">Phosphopantetheine</keyword>
<dbReference type="InterPro" id="IPR000873">
    <property type="entry name" value="AMP-dep_synth/lig_dom"/>
</dbReference>
<evidence type="ECO:0000256" key="2">
    <source>
        <dbReference type="ARBA" id="ARBA00022553"/>
    </source>
</evidence>
<dbReference type="InterPro" id="IPR025110">
    <property type="entry name" value="AMP-bd_C"/>
</dbReference>
<dbReference type="InterPro" id="IPR020845">
    <property type="entry name" value="AMP-binding_CS"/>
</dbReference>
<keyword evidence="2" id="KW-0597">Phosphoprotein</keyword>
<accession>A0ABR2W4K4</accession>
<dbReference type="Pfam" id="PF00501">
    <property type="entry name" value="AMP-binding"/>
    <property type="match status" value="1"/>
</dbReference>
<dbReference type="SUPFAM" id="SSF53474">
    <property type="entry name" value="alpha/beta-Hydrolases"/>
    <property type="match status" value="1"/>
</dbReference>
<sequence>MVHQPLLNSAMTSQSSFINGYAYQQLNSFNIDFERLSGKTVQSNENTERKVTAENAYTSEDELFWRTTLKQPLPVLELPRVSTNLDTYYPEVLVPNDLLSELKSVSRQFGATKTPLMLAAFQVLLHRYTNSEDILTALYVAPPPKTSTSNLIPIRQAISADKSFREFLLEVNDGIEKAKSHQQYPFHLYSEEYPPNCDVTDSPIHQIVMSFYNRYNVNSSLISLTRENNPIELSKFGLNLVVIDQENSMTLRGIYNRSRYEEASIHQLLRNFCTVLEAVTTNIDISISRIPLLSEREKHQILFEWNQTKRQYDLNRTLHSWIERQVQKSPDSVAVTFLNESFTYTELNGRSNQLAHYLLSLKVSPGTMVGVCMERSFEMVIALLGILKSGCAYVPIDPMLPAERVLYILKDARVPVILTQTQYTYLISDISGVTTICLNGDCSELSTLSTLDPPTQGSPESPAYVLYTSGSTGNPKGVINTHRGICNRLLWMQEALSLNDTEAIVQKTPYGFDVSIWEFFWPLMIGASLVIAKPEGHKDPDYLAELIISENITTVHFVPSMLRAFLESGNLKKCQCLKRVVCSGEVLPTDLQTKFFQETKCQLFNLYGPTEAAIDVTWWECQPSSETTVPIGRPIANTQIYLLDQHLQPVPVGMSGEIYIGGVNVAKGYLNKEDLTTEKFIPDPYSIENGKLYRTGDLARFRLDGVIEYVNRLDYQVKIKGYRIELGEIEHILGKHPEVKEAVTTVIKSHSSPQLVAYVVPLNSDTELDKERLRSHLAQYLPSYMVPSSIVTISKMPLNSSGKIDRKQLPIPDESSFERDSQRVSPQNALQQELQAIMSSVLKQKCIGIYDDFFHIGGDSILAINLVSEIKKEFSIDLPLATLLTYSTIASLSEFLKDKKGDRNVTQSNLVPIQTGGTKRPFYCVHPAGGNVLCYVSLSRYLGGDYPFYGIQASGFNEGELPLETVEDMAHAYVKVITTHQPDGPYQVGGWSFGGVVALEVALQLMRQGHEVSLLAILDSYKPIILDQRKVIDDKYLVGVLSRVYGGMLGFDNLVEPQELENLSIEEQLSYIVKKSRQVGVFSGDADSSKDRRIIDVLVGTLRATYSYKLQHYPGKVTVFRATEKHIMAPDPQLVWAELFSILDAKEIEIIKVPGHHYSFVLDPHVEALAQKLQPLLQ</sequence>
<dbReference type="PROSITE" id="PS00012">
    <property type="entry name" value="PHOSPHOPANTETHEINE"/>
    <property type="match status" value="1"/>
</dbReference>
<organism evidence="5 6">
    <name type="scientific">Basidiobolus ranarum</name>
    <dbReference type="NCBI Taxonomy" id="34480"/>
    <lineage>
        <taxon>Eukaryota</taxon>
        <taxon>Fungi</taxon>
        <taxon>Fungi incertae sedis</taxon>
        <taxon>Zoopagomycota</taxon>
        <taxon>Entomophthoromycotina</taxon>
        <taxon>Basidiobolomycetes</taxon>
        <taxon>Basidiobolales</taxon>
        <taxon>Basidiobolaceae</taxon>
        <taxon>Basidiobolus</taxon>
    </lineage>
</organism>
<dbReference type="Gene3D" id="1.10.1200.10">
    <property type="entry name" value="ACP-like"/>
    <property type="match status" value="1"/>
</dbReference>
<keyword evidence="3" id="KW-0436">Ligase</keyword>
<dbReference type="Pfam" id="PF00668">
    <property type="entry name" value="Condensation"/>
    <property type="match status" value="1"/>
</dbReference>
<dbReference type="SUPFAM" id="SSF47336">
    <property type="entry name" value="ACP-like"/>
    <property type="match status" value="1"/>
</dbReference>
<dbReference type="InterPro" id="IPR009081">
    <property type="entry name" value="PP-bd_ACP"/>
</dbReference>
<dbReference type="InterPro" id="IPR010071">
    <property type="entry name" value="AA_adenyl_dom"/>
</dbReference>
<evidence type="ECO:0000259" key="4">
    <source>
        <dbReference type="PROSITE" id="PS50075"/>
    </source>
</evidence>
<feature type="domain" description="Carrier" evidence="4">
    <location>
        <begin position="825"/>
        <end position="900"/>
    </location>
</feature>
<dbReference type="Gene3D" id="3.40.50.980">
    <property type="match status" value="2"/>
</dbReference>